<organism evidence="3 4">
    <name type="scientific">Thamnocephalis sphaerospora</name>
    <dbReference type="NCBI Taxonomy" id="78915"/>
    <lineage>
        <taxon>Eukaryota</taxon>
        <taxon>Fungi</taxon>
        <taxon>Fungi incertae sedis</taxon>
        <taxon>Zoopagomycota</taxon>
        <taxon>Zoopagomycotina</taxon>
        <taxon>Zoopagomycetes</taxon>
        <taxon>Zoopagales</taxon>
        <taxon>Sigmoideomycetaceae</taxon>
        <taxon>Thamnocephalis</taxon>
    </lineage>
</organism>
<keyword evidence="4" id="KW-1185">Reference proteome</keyword>
<name>A0A4P9XWP4_9FUNG</name>
<dbReference type="EMBL" id="KZ992436">
    <property type="protein sequence ID" value="RKP10813.1"/>
    <property type="molecule type" value="Genomic_DNA"/>
</dbReference>
<dbReference type="OrthoDB" id="2339353at2759"/>
<protein>
    <submittedName>
        <fullName evidence="3">Uncharacterized protein</fullName>
    </submittedName>
</protein>
<dbReference type="AlphaFoldDB" id="A0A4P9XWP4"/>
<evidence type="ECO:0000256" key="1">
    <source>
        <dbReference type="SAM" id="MobiDB-lite"/>
    </source>
</evidence>
<dbReference type="Proteomes" id="UP000271241">
    <property type="component" value="Unassembled WGS sequence"/>
</dbReference>
<feature type="transmembrane region" description="Helical" evidence="2">
    <location>
        <begin position="259"/>
        <end position="280"/>
    </location>
</feature>
<keyword evidence="2" id="KW-1133">Transmembrane helix</keyword>
<gene>
    <name evidence="3" type="ORF">THASP1DRAFT_21528</name>
</gene>
<keyword evidence="2" id="KW-0472">Membrane</keyword>
<evidence type="ECO:0000313" key="3">
    <source>
        <dbReference type="EMBL" id="RKP10813.1"/>
    </source>
</evidence>
<sequence>MSNLLFRSYEPRSLGVARIVVVLLLAAGLTFLTVVEILHVLHPAIVFRSEHGARGVNVPALLFIGSLGLFADAQVSLTGTSSAEAGAPALSMQTIVHHANATSAGMSRSLLWIQPESSAVFYPAGASVSRSNAVSDLRLQLNLGGNDTRSDVYVTVLPALQKPPEADLAGLSASFYATLESHALRMDTNHTLRVRESDVIMPNGTLSTDYESVLDSAAAPTTAGRAIVLRLLPAHSTVGNGVTAQFSVERRVGMRVTTWLDLINLLGGAISFAVILYTFMFGAPRLKPWGFVQRYLLRGYMLARLPSGVAWVPVSDSGGIFGGSSGPLDGTGSKWADQAIHRTGSHDSGVGQLRESAPPMSTAPKELAPPASAIDPSPRKLPFSQPLQRRHSYSLSDPDYDRPPPWTGGPPETARDVALLHRIEWLESRWRESRTEHRMLLHAHADRLAELEAFHRRVELFYHRTDLFRTDHSSSSSDQGM</sequence>
<reference evidence="4" key="1">
    <citation type="journal article" date="2018" name="Nat. Microbiol.">
        <title>Leveraging single-cell genomics to expand the fungal tree of life.</title>
        <authorList>
            <person name="Ahrendt S.R."/>
            <person name="Quandt C.A."/>
            <person name="Ciobanu D."/>
            <person name="Clum A."/>
            <person name="Salamov A."/>
            <person name="Andreopoulos B."/>
            <person name="Cheng J.F."/>
            <person name="Woyke T."/>
            <person name="Pelin A."/>
            <person name="Henrissat B."/>
            <person name="Reynolds N.K."/>
            <person name="Benny G.L."/>
            <person name="Smith M.E."/>
            <person name="James T.Y."/>
            <person name="Grigoriev I.V."/>
        </authorList>
    </citation>
    <scope>NUCLEOTIDE SEQUENCE [LARGE SCALE GENOMIC DNA]</scope>
    <source>
        <strain evidence="4">RSA 1356</strain>
    </source>
</reference>
<feature type="region of interest" description="Disordered" evidence="1">
    <location>
        <begin position="343"/>
        <end position="413"/>
    </location>
</feature>
<feature type="transmembrane region" description="Helical" evidence="2">
    <location>
        <begin position="20"/>
        <end position="41"/>
    </location>
</feature>
<evidence type="ECO:0000313" key="4">
    <source>
        <dbReference type="Proteomes" id="UP000271241"/>
    </source>
</evidence>
<proteinExistence type="predicted"/>
<accession>A0A4P9XWP4</accession>
<keyword evidence="2" id="KW-0812">Transmembrane</keyword>
<evidence type="ECO:0000256" key="2">
    <source>
        <dbReference type="SAM" id="Phobius"/>
    </source>
</evidence>